<reference evidence="4" key="1">
    <citation type="submission" date="2022-06" db="EMBL/GenBank/DDBJ databases">
        <title>Uncovering the hologenomic basis of an extraordinary plant invasion.</title>
        <authorList>
            <person name="Bieker V.C."/>
            <person name="Martin M.D."/>
            <person name="Gilbert T."/>
            <person name="Hodgins K."/>
            <person name="Battlay P."/>
            <person name="Petersen B."/>
            <person name="Wilson J."/>
        </authorList>
    </citation>
    <scope>NUCLEOTIDE SEQUENCE</scope>
    <source>
        <strain evidence="4">AA19_3_7</strain>
        <tissue evidence="4">Leaf</tissue>
    </source>
</reference>
<gene>
    <name evidence="4" type="ORF">M8C21_015484</name>
</gene>
<dbReference type="InterPro" id="IPR036770">
    <property type="entry name" value="Ankyrin_rpt-contain_sf"/>
</dbReference>
<keyword evidence="2" id="KW-0472">Membrane</keyword>
<dbReference type="InterPro" id="IPR002110">
    <property type="entry name" value="Ankyrin_rpt"/>
</dbReference>
<dbReference type="PANTHER" id="PTHR24177">
    <property type="entry name" value="CASKIN"/>
    <property type="match status" value="1"/>
</dbReference>
<feature type="domain" description="PGG" evidence="3">
    <location>
        <begin position="454"/>
        <end position="562"/>
    </location>
</feature>
<dbReference type="EMBL" id="JAMZMK010011285">
    <property type="protein sequence ID" value="KAI7727942.1"/>
    <property type="molecule type" value="Genomic_DNA"/>
</dbReference>
<sequence length="618" mass="70198">MQNAGAGSGSGSAQQQQNHTIIPIIMPPVPPPLPPPPNLPRSDLLEGSREDYVKVGIPLYEAAIKGDWKAAKLILDENRDLIRCAITENYDTLLHIAASTESTKSVVEFVTKLVQLMERNDLELQNKNYNTALSLAASAGNVKTAMIMVEKNSAVVEIPGNNRTMPLYMAALFEKPVMVRYLYGMSKKMSGDYWSHDNRGWVLQRCVEAEIFDVALKIVEDRPELIAKKGLLTDVLLALAQKTDAFEGTKPNAVLRTIKSIFQVKGWLGEKESEALQLLKIIWKKIATMPKSDIDDILRGPPRRFENIRSYPSRILFVAAKMGNTRFIIELIRSNPDLIWKQDDKRKTIFHLAVKHRQINIYKLIYEIGAMKDLITPIKDIKGNNMLHMVAKKAKQKQIQNVSGAALEMQRELSWFKEVERMIPPSYRQRKNDDGKTPRELFAKEHAYLVSKGEDWMNSYMLVATLIATIVFAAAFTLPDGYNQNTGIPFFSKEPSLIIFVISDAVALISSSTSVLIFLSILTSRYAERDFMQSLPSRLMFGIATLFLSIVTMMIAFSASFFLLYKEKLEWVPITITCLAGMPVILFAKMQFHLLVDIFDYTYRSKYHFKPKKRTLYY</sequence>
<dbReference type="Proteomes" id="UP001206925">
    <property type="component" value="Unassembled WGS sequence"/>
</dbReference>
<feature type="compositionally biased region" description="Pro residues" evidence="1">
    <location>
        <begin position="25"/>
        <end position="39"/>
    </location>
</feature>
<feature type="transmembrane region" description="Helical" evidence="2">
    <location>
        <begin position="539"/>
        <end position="565"/>
    </location>
</feature>
<dbReference type="GO" id="GO:0016020">
    <property type="term" value="C:membrane"/>
    <property type="evidence" value="ECO:0007669"/>
    <property type="project" value="TreeGrafter"/>
</dbReference>
<accession>A0AAD5BR31</accession>
<dbReference type="Pfam" id="PF13962">
    <property type="entry name" value="PGG"/>
    <property type="match status" value="1"/>
</dbReference>
<dbReference type="SMART" id="SM00248">
    <property type="entry name" value="ANK"/>
    <property type="match status" value="4"/>
</dbReference>
<name>A0AAD5BR31_AMBAR</name>
<evidence type="ECO:0000256" key="2">
    <source>
        <dbReference type="SAM" id="Phobius"/>
    </source>
</evidence>
<comment type="caution">
    <text evidence="4">The sequence shown here is derived from an EMBL/GenBank/DDBJ whole genome shotgun (WGS) entry which is preliminary data.</text>
</comment>
<dbReference type="PANTHER" id="PTHR24177:SF362">
    <property type="entry name" value="ANKYRIN REPEAT-CONTAINING DOMAIN, PGG DOMAIN PROTEIN-RELATED"/>
    <property type="match status" value="1"/>
</dbReference>
<evidence type="ECO:0000313" key="4">
    <source>
        <dbReference type="EMBL" id="KAI7727942.1"/>
    </source>
</evidence>
<protein>
    <recommendedName>
        <fullName evidence="3">PGG domain-containing protein</fullName>
    </recommendedName>
</protein>
<keyword evidence="5" id="KW-1185">Reference proteome</keyword>
<proteinExistence type="predicted"/>
<dbReference type="Pfam" id="PF12796">
    <property type="entry name" value="Ank_2"/>
    <property type="match status" value="1"/>
</dbReference>
<feature type="transmembrane region" description="Helical" evidence="2">
    <location>
        <begin position="571"/>
        <end position="588"/>
    </location>
</feature>
<evidence type="ECO:0000256" key="1">
    <source>
        <dbReference type="SAM" id="MobiDB-lite"/>
    </source>
</evidence>
<dbReference type="SUPFAM" id="SSF48403">
    <property type="entry name" value="Ankyrin repeat"/>
    <property type="match status" value="1"/>
</dbReference>
<feature type="transmembrane region" description="Helical" evidence="2">
    <location>
        <begin position="460"/>
        <end position="478"/>
    </location>
</feature>
<keyword evidence="2" id="KW-1133">Transmembrane helix</keyword>
<dbReference type="InterPro" id="IPR026961">
    <property type="entry name" value="PGG_dom"/>
</dbReference>
<dbReference type="AlphaFoldDB" id="A0AAD5BR31"/>
<feature type="transmembrane region" description="Helical" evidence="2">
    <location>
        <begin position="498"/>
        <end position="519"/>
    </location>
</feature>
<organism evidence="4 5">
    <name type="scientific">Ambrosia artemisiifolia</name>
    <name type="common">Common ragweed</name>
    <dbReference type="NCBI Taxonomy" id="4212"/>
    <lineage>
        <taxon>Eukaryota</taxon>
        <taxon>Viridiplantae</taxon>
        <taxon>Streptophyta</taxon>
        <taxon>Embryophyta</taxon>
        <taxon>Tracheophyta</taxon>
        <taxon>Spermatophyta</taxon>
        <taxon>Magnoliopsida</taxon>
        <taxon>eudicotyledons</taxon>
        <taxon>Gunneridae</taxon>
        <taxon>Pentapetalae</taxon>
        <taxon>asterids</taxon>
        <taxon>campanulids</taxon>
        <taxon>Asterales</taxon>
        <taxon>Asteraceae</taxon>
        <taxon>Asteroideae</taxon>
        <taxon>Heliantheae alliance</taxon>
        <taxon>Heliantheae</taxon>
        <taxon>Ambrosia</taxon>
    </lineage>
</organism>
<evidence type="ECO:0000259" key="3">
    <source>
        <dbReference type="Pfam" id="PF13962"/>
    </source>
</evidence>
<dbReference type="Gene3D" id="1.25.40.20">
    <property type="entry name" value="Ankyrin repeat-containing domain"/>
    <property type="match status" value="2"/>
</dbReference>
<keyword evidence="2" id="KW-0812">Transmembrane</keyword>
<evidence type="ECO:0000313" key="5">
    <source>
        <dbReference type="Proteomes" id="UP001206925"/>
    </source>
</evidence>
<feature type="region of interest" description="Disordered" evidence="1">
    <location>
        <begin position="24"/>
        <end position="44"/>
    </location>
</feature>